<dbReference type="InterPro" id="IPR005230">
    <property type="entry name" value="TraB_bac"/>
</dbReference>
<dbReference type="NCBIfam" id="TIGR00261">
    <property type="entry name" value="traB"/>
    <property type="match status" value="1"/>
</dbReference>
<protein>
    <submittedName>
        <fullName evidence="3">TraB family protein</fullName>
    </submittedName>
</protein>
<feature type="transmembrane region" description="Helical" evidence="2">
    <location>
        <begin position="360"/>
        <end position="382"/>
    </location>
</feature>
<keyword evidence="2" id="KW-0812">Transmembrane</keyword>
<feature type="transmembrane region" description="Helical" evidence="2">
    <location>
        <begin position="414"/>
        <end position="440"/>
    </location>
</feature>
<keyword evidence="2" id="KW-1133">Transmembrane helix</keyword>
<feature type="transmembrane region" description="Helical" evidence="2">
    <location>
        <begin position="330"/>
        <end position="353"/>
    </location>
</feature>
<name>Q12VA4_METBU</name>
<dbReference type="AlphaFoldDB" id="Q12VA4"/>
<evidence type="ECO:0000313" key="4">
    <source>
        <dbReference type="Proteomes" id="UP000001979"/>
    </source>
</evidence>
<dbReference type="GeneID" id="3997405"/>
<gene>
    <name evidence="3" type="ordered locus">Mbur_1730</name>
</gene>
<dbReference type="InterPro" id="IPR046345">
    <property type="entry name" value="TraB_PrgY-like"/>
</dbReference>
<dbReference type="KEGG" id="mbu:Mbur_1730"/>
<dbReference type="PANTHER" id="PTHR21530">
    <property type="entry name" value="PHEROMONE SHUTDOWN PROTEIN"/>
    <property type="match status" value="1"/>
</dbReference>
<feature type="region of interest" description="Disordered" evidence="1">
    <location>
        <begin position="1"/>
        <end position="59"/>
    </location>
</feature>
<sequence length="461" mass="49648">MESSKDKEVQLKESRLMTDSRTATSGYNYDTGSGSVYSGNGGGTFSQTPSLVSTERADPARPKPSEIIIVGTAHVSEKSVNEVTSAIENEKPDIVAVELCQGRYDSLKGEVKDSDLPIKDILSGGKIYYFLVHLLLAYVQKKIGDEMGVQPGAEMITAIDVAEANGAKVALVDRDIQLTLQRFWSKMSIFEKFNMLVALVSSALGIGGSKNIDIDNITDQDMVTTLINELRKASPNAATVLIDERDAYIAGNLLRLANGGNKKIIAVLGAGHKQGVEKYLKDPKSLPPISSLTELPQKRFSFMKIIGIGIVGIALATFGLIIMSGTSLELLLLAFGWWFIINGVLSAAGAALAKGHPYSVITAFFVAWLTSLNPLMAAGWFAGLMEAKQRNPTTADLKEMVKLESFKELQKNNFFRVVFVAALANVGSTIGTFLGAWVMLEVTGINKQDLLNAGLTAIGFN</sequence>
<dbReference type="HOGENOM" id="CLU_032780_1_0_2"/>
<evidence type="ECO:0000256" key="1">
    <source>
        <dbReference type="SAM" id="MobiDB-lite"/>
    </source>
</evidence>
<accession>Q12VA4</accession>
<evidence type="ECO:0000256" key="2">
    <source>
        <dbReference type="SAM" id="Phobius"/>
    </source>
</evidence>
<feature type="compositionally biased region" description="Basic and acidic residues" evidence="1">
    <location>
        <begin position="1"/>
        <end position="18"/>
    </location>
</feature>
<dbReference type="RefSeq" id="WP_011499765.1">
    <property type="nucleotide sequence ID" value="NC_007955.1"/>
</dbReference>
<dbReference type="PANTHER" id="PTHR21530:SF7">
    <property type="entry name" value="TRAB DOMAIN-CONTAINING PROTEIN"/>
    <property type="match status" value="1"/>
</dbReference>
<dbReference type="InterPro" id="IPR002816">
    <property type="entry name" value="TraB/PrgY/GumN_fam"/>
</dbReference>
<feature type="compositionally biased region" description="Polar residues" evidence="1">
    <location>
        <begin position="19"/>
        <end position="31"/>
    </location>
</feature>
<keyword evidence="2" id="KW-0472">Membrane</keyword>
<organism evidence="3 4">
    <name type="scientific">Methanococcoides burtonii (strain DSM 6242 / NBRC 107633 / OCM 468 / ACE-M)</name>
    <dbReference type="NCBI Taxonomy" id="259564"/>
    <lineage>
        <taxon>Archaea</taxon>
        <taxon>Methanobacteriati</taxon>
        <taxon>Methanobacteriota</taxon>
        <taxon>Stenosarchaea group</taxon>
        <taxon>Methanomicrobia</taxon>
        <taxon>Methanosarcinales</taxon>
        <taxon>Methanosarcinaceae</taxon>
        <taxon>Methanococcoides</taxon>
    </lineage>
</organism>
<keyword evidence="4" id="KW-1185">Reference proteome</keyword>
<feature type="transmembrane region" description="Helical" evidence="2">
    <location>
        <begin position="305"/>
        <end position="324"/>
    </location>
</feature>
<dbReference type="Proteomes" id="UP000001979">
    <property type="component" value="Chromosome"/>
</dbReference>
<dbReference type="Pfam" id="PF01963">
    <property type="entry name" value="TraB_PrgY_gumN"/>
    <property type="match status" value="1"/>
</dbReference>
<dbReference type="STRING" id="259564.Mbur_1730"/>
<dbReference type="EMBL" id="CP000300">
    <property type="protein sequence ID" value="ABE52622.1"/>
    <property type="molecule type" value="Genomic_DNA"/>
</dbReference>
<proteinExistence type="predicted"/>
<evidence type="ECO:0000313" key="3">
    <source>
        <dbReference type="EMBL" id="ABE52622.1"/>
    </source>
</evidence>
<dbReference type="CDD" id="cd14726">
    <property type="entry name" value="TraB_PrgY-like"/>
    <property type="match status" value="1"/>
</dbReference>
<reference evidence="4" key="1">
    <citation type="journal article" date="2009" name="ISME J.">
        <title>The genome sequence of the psychrophilic archaeon, Methanococcoides burtonii: the role of genome evolution in cold adaptation.</title>
        <authorList>
            <person name="Allen M.A."/>
            <person name="Lauro F.M."/>
            <person name="Williams T.J."/>
            <person name="Burg D."/>
            <person name="Siddiqui K.S."/>
            <person name="De Francisci D."/>
            <person name="Chong K.W."/>
            <person name="Pilak O."/>
            <person name="Chew H.H."/>
            <person name="De Maere M.Z."/>
            <person name="Ting L."/>
            <person name="Katrib M."/>
            <person name="Ng C."/>
            <person name="Sowers K.R."/>
            <person name="Galperin M.Y."/>
            <person name="Anderson I.J."/>
            <person name="Ivanova N."/>
            <person name="Dalin E."/>
            <person name="Martinez M."/>
            <person name="Lapidus A."/>
            <person name="Hauser L."/>
            <person name="Land M."/>
            <person name="Thomas T."/>
            <person name="Cavicchioli R."/>
        </authorList>
    </citation>
    <scope>NUCLEOTIDE SEQUENCE [LARGE SCALE GENOMIC DNA]</scope>
    <source>
        <strain evidence="4">DSM 6242 / NBRC 107633 / OCM 468 / ACE-M</strain>
    </source>
</reference>